<reference evidence="2" key="2">
    <citation type="journal article" date="2015" name="Antimicrob. Agents Chemother.">
        <title>The new macrolide-lincosamide-streptogramin B resistance gene erm(45) is located within a genomic island in Staphylococcus fleurettii.</title>
        <authorList>
            <person name="Wipf J.R."/>
            <person name="Schwendener S."/>
            <person name="Nielsen J.B."/>
            <person name="Westh H."/>
            <person name="Perreten V."/>
        </authorList>
    </citation>
    <scope>NUCLEOTIDE SEQUENCE</scope>
    <source>
        <strain evidence="2">JW205</strain>
    </source>
</reference>
<name>A0A0D6DTR7_9STAP</name>
<accession>A0A0D6DTR7</accession>
<dbReference type="EMBL" id="LN680996">
    <property type="protein sequence ID" value="CEJ95838.1"/>
    <property type="molecule type" value="Genomic_DNA"/>
</dbReference>
<feature type="domain" description="KilA-N" evidence="1">
    <location>
        <begin position="3"/>
        <end position="139"/>
    </location>
</feature>
<dbReference type="SMART" id="SM01252">
    <property type="entry name" value="KilA-N"/>
    <property type="match status" value="1"/>
</dbReference>
<proteinExistence type="predicted"/>
<dbReference type="InterPro" id="IPR017880">
    <property type="entry name" value="KilA_N"/>
</dbReference>
<dbReference type="GO" id="GO:0003677">
    <property type="term" value="F:DNA binding"/>
    <property type="evidence" value="ECO:0007669"/>
    <property type="project" value="UniProtKB-KW"/>
</dbReference>
<protein>
    <submittedName>
        <fullName evidence="2">Putative DNA-binding protein, KilAN domain, potentially truncated</fullName>
    </submittedName>
</protein>
<organism evidence="2">
    <name type="scientific">Mammaliicoccus fleurettii</name>
    <dbReference type="NCBI Taxonomy" id="150056"/>
    <lineage>
        <taxon>Bacteria</taxon>
        <taxon>Bacillati</taxon>
        <taxon>Bacillota</taxon>
        <taxon>Bacilli</taxon>
        <taxon>Bacillales</taxon>
        <taxon>Staphylococcaceae</taxon>
        <taxon>Mammaliicoccus</taxon>
    </lineage>
</organism>
<sequence length="280" mass="32395">MVSYIFLLCNRTEISLFNQGEDDYISLTDIAKHKDEENPRFIIQNWLRSRNTLDFLGVWEQLNNENFNRVDFEAVRNEAGSNSFVMTPTKWIETTGAIGITSKAGRYGGTYAHKDIAFEFASWISAEFKLYIIQDYQKLKQLEQDPQKLEWDKKRLISKANYTIHTEAIKEILLHSKLTKQQIGYTYASEADLLNTAIFGFTAKQWKELNPDKKGNQRDHSSIEELIVISNLEARNAELIHEGLSQSERLVILNKLARQQMKSLLNSKTLNPTTNKKLLE</sequence>
<keyword evidence="2" id="KW-0238">DNA-binding</keyword>
<evidence type="ECO:0000259" key="1">
    <source>
        <dbReference type="PROSITE" id="PS51301"/>
    </source>
</evidence>
<dbReference type="AlphaFoldDB" id="A0A0D6DTR7"/>
<dbReference type="PROSITE" id="PS51301">
    <property type="entry name" value="KILA_N"/>
    <property type="match status" value="1"/>
</dbReference>
<dbReference type="InterPro" id="IPR018004">
    <property type="entry name" value="KilA/APSES_HTH"/>
</dbReference>
<evidence type="ECO:0000313" key="2">
    <source>
        <dbReference type="EMBL" id="CEJ95838.1"/>
    </source>
</evidence>
<dbReference type="Pfam" id="PF04383">
    <property type="entry name" value="KilA-N"/>
    <property type="match status" value="1"/>
</dbReference>
<reference evidence="2" key="1">
    <citation type="submission" date="2014-11" db="EMBL/GenBank/DDBJ databases">
        <authorList>
            <person name="Wipf J."/>
        </authorList>
    </citation>
    <scope>NUCLEOTIDE SEQUENCE</scope>
    <source>
        <strain evidence="2">JW205</strain>
    </source>
</reference>